<protein>
    <submittedName>
        <fullName evidence="1">Uncharacterized protein</fullName>
    </submittedName>
</protein>
<organism evidence="1 2">
    <name type="scientific">Liparis tanakae</name>
    <name type="common">Tanaka's snailfish</name>
    <dbReference type="NCBI Taxonomy" id="230148"/>
    <lineage>
        <taxon>Eukaryota</taxon>
        <taxon>Metazoa</taxon>
        <taxon>Chordata</taxon>
        <taxon>Craniata</taxon>
        <taxon>Vertebrata</taxon>
        <taxon>Euteleostomi</taxon>
        <taxon>Actinopterygii</taxon>
        <taxon>Neopterygii</taxon>
        <taxon>Teleostei</taxon>
        <taxon>Neoteleostei</taxon>
        <taxon>Acanthomorphata</taxon>
        <taxon>Eupercaria</taxon>
        <taxon>Perciformes</taxon>
        <taxon>Cottioidei</taxon>
        <taxon>Cottales</taxon>
        <taxon>Liparidae</taxon>
        <taxon>Liparis</taxon>
    </lineage>
</organism>
<evidence type="ECO:0000313" key="1">
    <source>
        <dbReference type="EMBL" id="TNN62111.1"/>
    </source>
</evidence>
<proteinExistence type="predicted"/>
<name>A0A4Z2H928_9TELE</name>
<accession>A0A4Z2H928</accession>
<comment type="caution">
    <text evidence="1">The sequence shown here is derived from an EMBL/GenBank/DDBJ whole genome shotgun (WGS) entry which is preliminary data.</text>
</comment>
<dbReference type="AlphaFoldDB" id="A0A4Z2H928"/>
<dbReference type="EMBL" id="SRLO01000301">
    <property type="protein sequence ID" value="TNN62111.1"/>
    <property type="molecule type" value="Genomic_DNA"/>
</dbReference>
<dbReference type="OrthoDB" id="8921242at2759"/>
<gene>
    <name evidence="1" type="ORF">EYF80_027703</name>
</gene>
<sequence>MSLAAQFAPLRTRELREMLEDDEKINHTIRCSEKMLFQRFAEGKTPLAEFLDSFLGSLKLQHIRMALVKKLHEVVELRATRRLGEPEEMGAARLLPLCGLHTAVVVPACCRSPVLLPWGVHANTLHRLQYSPFCVESLRPGALGRGPRWPVKPVRLQPLEVQQRRHPQAPP</sequence>
<keyword evidence="2" id="KW-1185">Reference proteome</keyword>
<reference evidence="1 2" key="1">
    <citation type="submission" date="2019-03" db="EMBL/GenBank/DDBJ databases">
        <title>First draft genome of Liparis tanakae, snailfish: a comprehensive survey of snailfish specific genes.</title>
        <authorList>
            <person name="Kim W."/>
            <person name="Song I."/>
            <person name="Jeong J.-H."/>
            <person name="Kim D."/>
            <person name="Kim S."/>
            <person name="Ryu S."/>
            <person name="Song J.Y."/>
            <person name="Lee S.K."/>
        </authorList>
    </citation>
    <scope>NUCLEOTIDE SEQUENCE [LARGE SCALE GENOMIC DNA]</scope>
    <source>
        <tissue evidence="1">Muscle</tissue>
    </source>
</reference>
<evidence type="ECO:0000313" key="2">
    <source>
        <dbReference type="Proteomes" id="UP000314294"/>
    </source>
</evidence>
<dbReference type="Proteomes" id="UP000314294">
    <property type="component" value="Unassembled WGS sequence"/>
</dbReference>